<evidence type="ECO:0000313" key="2">
    <source>
        <dbReference type="EMBL" id="RUS68582.1"/>
    </source>
</evidence>
<feature type="transmembrane region" description="Helical" evidence="1">
    <location>
        <begin position="144"/>
        <end position="162"/>
    </location>
</feature>
<proteinExistence type="predicted"/>
<reference evidence="2 3" key="1">
    <citation type="submission" date="2019-01" db="EMBL/GenBank/DDBJ databases">
        <title>A draft genome assembly of the solar-powered sea slug Elysia chlorotica.</title>
        <authorList>
            <person name="Cai H."/>
            <person name="Li Q."/>
            <person name="Fang X."/>
            <person name="Li J."/>
            <person name="Curtis N.E."/>
            <person name="Altenburger A."/>
            <person name="Shibata T."/>
            <person name="Feng M."/>
            <person name="Maeda T."/>
            <person name="Schwartz J.A."/>
            <person name="Shigenobu S."/>
            <person name="Lundholm N."/>
            <person name="Nishiyama T."/>
            <person name="Yang H."/>
            <person name="Hasebe M."/>
            <person name="Li S."/>
            <person name="Pierce S.K."/>
            <person name="Wang J."/>
        </authorList>
    </citation>
    <scope>NUCLEOTIDE SEQUENCE [LARGE SCALE GENOMIC DNA]</scope>
    <source>
        <strain evidence="2">EC2010</strain>
        <tissue evidence="2">Whole organism of an adult</tissue>
    </source>
</reference>
<feature type="transmembrane region" description="Helical" evidence="1">
    <location>
        <begin position="101"/>
        <end position="124"/>
    </location>
</feature>
<evidence type="ECO:0000256" key="1">
    <source>
        <dbReference type="SAM" id="Phobius"/>
    </source>
</evidence>
<keyword evidence="3" id="KW-1185">Reference proteome</keyword>
<dbReference type="AlphaFoldDB" id="A0A3S1AUF6"/>
<dbReference type="OrthoDB" id="6090521at2759"/>
<sequence>MALRSIILVLIFAFLVASFVLHIIALATPEWSTLGALGGFVRQGLFQRCIGDNCERIENVSNHIRASGAFGMMGALTLLATGVTCFLCLVKEVDGHTSAKIVRLVSLIMSCAAETLIIICITMYVTSDTQGLTLEIGFSMKSAITGAVCLGISTVLQAIWLLRC</sequence>
<dbReference type="Proteomes" id="UP000271974">
    <property type="component" value="Unassembled WGS sequence"/>
</dbReference>
<feature type="transmembrane region" description="Helical" evidence="1">
    <location>
        <begin position="7"/>
        <end position="27"/>
    </location>
</feature>
<keyword evidence="1" id="KW-0812">Transmembrane</keyword>
<feature type="transmembrane region" description="Helical" evidence="1">
    <location>
        <begin position="69"/>
        <end position="89"/>
    </location>
</feature>
<protein>
    <recommendedName>
        <fullName evidence="4">MARVEL domain-containing protein</fullName>
    </recommendedName>
</protein>
<dbReference type="EMBL" id="RQTK01002282">
    <property type="protein sequence ID" value="RUS68582.1"/>
    <property type="molecule type" value="Genomic_DNA"/>
</dbReference>
<gene>
    <name evidence="2" type="ORF">EGW08_023656</name>
</gene>
<organism evidence="2 3">
    <name type="scientific">Elysia chlorotica</name>
    <name type="common">Eastern emerald elysia</name>
    <name type="synonym">Sea slug</name>
    <dbReference type="NCBI Taxonomy" id="188477"/>
    <lineage>
        <taxon>Eukaryota</taxon>
        <taxon>Metazoa</taxon>
        <taxon>Spiralia</taxon>
        <taxon>Lophotrochozoa</taxon>
        <taxon>Mollusca</taxon>
        <taxon>Gastropoda</taxon>
        <taxon>Heterobranchia</taxon>
        <taxon>Euthyneura</taxon>
        <taxon>Panpulmonata</taxon>
        <taxon>Sacoglossa</taxon>
        <taxon>Placobranchoidea</taxon>
        <taxon>Plakobranchidae</taxon>
        <taxon>Elysia</taxon>
    </lineage>
</organism>
<evidence type="ECO:0008006" key="4">
    <source>
        <dbReference type="Google" id="ProtNLM"/>
    </source>
</evidence>
<dbReference type="Gene3D" id="1.20.140.150">
    <property type="match status" value="1"/>
</dbReference>
<accession>A0A3S1AUF6</accession>
<name>A0A3S1AUF6_ELYCH</name>
<comment type="caution">
    <text evidence="2">The sequence shown here is derived from an EMBL/GenBank/DDBJ whole genome shotgun (WGS) entry which is preliminary data.</text>
</comment>
<keyword evidence="1" id="KW-0472">Membrane</keyword>
<evidence type="ECO:0000313" key="3">
    <source>
        <dbReference type="Proteomes" id="UP000271974"/>
    </source>
</evidence>
<keyword evidence="1" id="KW-1133">Transmembrane helix</keyword>